<organism evidence="2 3">
    <name type="scientific">Liparis tanakae</name>
    <name type="common">Tanaka's snailfish</name>
    <dbReference type="NCBI Taxonomy" id="230148"/>
    <lineage>
        <taxon>Eukaryota</taxon>
        <taxon>Metazoa</taxon>
        <taxon>Chordata</taxon>
        <taxon>Craniata</taxon>
        <taxon>Vertebrata</taxon>
        <taxon>Euteleostomi</taxon>
        <taxon>Actinopterygii</taxon>
        <taxon>Neopterygii</taxon>
        <taxon>Teleostei</taxon>
        <taxon>Neoteleostei</taxon>
        <taxon>Acanthomorphata</taxon>
        <taxon>Eupercaria</taxon>
        <taxon>Perciformes</taxon>
        <taxon>Cottioidei</taxon>
        <taxon>Cottales</taxon>
        <taxon>Liparidae</taxon>
        <taxon>Liparis</taxon>
    </lineage>
</organism>
<sequence>MWFPSGPIVTLQGGGGTGAASCSNYSGCTVSHSPLASVKSRDTQADVMRTHGGEVQEKGESKESGRTKGLETKERVHLLEAAESKPRGWK</sequence>
<dbReference type="EMBL" id="SRLO01016948">
    <property type="protein sequence ID" value="TNN23918.1"/>
    <property type="molecule type" value="Genomic_DNA"/>
</dbReference>
<evidence type="ECO:0000313" key="2">
    <source>
        <dbReference type="EMBL" id="TNN23918.1"/>
    </source>
</evidence>
<protein>
    <submittedName>
        <fullName evidence="2">Uncharacterized protein</fullName>
    </submittedName>
</protein>
<gene>
    <name evidence="2" type="ORF">EYF80_065961</name>
</gene>
<proteinExistence type="predicted"/>
<dbReference type="AlphaFoldDB" id="A0A4Z2E555"/>
<comment type="caution">
    <text evidence="2">The sequence shown here is derived from an EMBL/GenBank/DDBJ whole genome shotgun (WGS) entry which is preliminary data.</text>
</comment>
<reference evidence="2 3" key="1">
    <citation type="submission" date="2019-03" db="EMBL/GenBank/DDBJ databases">
        <title>First draft genome of Liparis tanakae, snailfish: a comprehensive survey of snailfish specific genes.</title>
        <authorList>
            <person name="Kim W."/>
            <person name="Song I."/>
            <person name="Jeong J.-H."/>
            <person name="Kim D."/>
            <person name="Kim S."/>
            <person name="Ryu S."/>
            <person name="Song J.Y."/>
            <person name="Lee S.K."/>
        </authorList>
    </citation>
    <scope>NUCLEOTIDE SEQUENCE [LARGE SCALE GENOMIC DNA]</scope>
    <source>
        <tissue evidence="2">Muscle</tissue>
    </source>
</reference>
<accession>A0A4Z2E555</accession>
<dbReference type="Proteomes" id="UP000314294">
    <property type="component" value="Unassembled WGS sequence"/>
</dbReference>
<feature type="region of interest" description="Disordered" evidence="1">
    <location>
        <begin position="50"/>
        <end position="90"/>
    </location>
</feature>
<evidence type="ECO:0000256" key="1">
    <source>
        <dbReference type="SAM" id="MobiDB-lite"/>
    </source>
</evidence>
<evidence type="ECO:0000313" key="3">
    <source>
        <dbReference type="Proteomes" id="UP000314294"/>
    </source>
</evidence>
<keyword evidence="3" id="KW-1185">Reference proteome</keyword>
<name>A0A4Z2E555_9TELE</name>